<evidence type="ECO:0000313" key="4">
    <source>
        <dbReference type="EMBL" id="RJX65198.1"/>
    </source>
</evidence>
<dbReference type="InterPro" id="IPR025370">
    <property type="entry name" value="SgrR_HTH_N"/>
</dbReference>
<gene>
    <name evidence="4" type="ORF">DZ860_22380</name>
</gene>
<dbReference type="GO" id="GO:1904680">
    <property type="term" value="F:peptide transmembrane transporter activity"/>
    <property type="evidence" value="ECO:0007669"/>
    <property type="project" value="TreeGrafter"/>
</dbReference>
<sequence>MSDLNLLRYYSRLVSLGVGKEIKIALPDVAEALFTSPRHARNLLGQMQQYDWLTWQPKVGRNQRSTLILNTPIDQLRAQLASKRILEGKYEKALSILDNDQAIFGRLLQSTSGASMREGRLHIQLTYKRAFERLVPHQLHRSSERYFIRQIYCCLVSSNPNGYLEPQLAHHWHYNEQTFEWTFYLRPGLSFHNGELITAQCIAELFNALRKQPIYKPELSHLKDVTTDLGTKVIFHLSQPDFGFGGLISGVKYAIQPTSQLRSTTSERIIGSGVFEVTEQSETRLCLQAFDRYYACRSLTDQVTIWHFDHSEPQNQQIETNLPNARGNDGCQYYLSQSGGDNNDSNIKRSDIKHTRIEDGCVFMLFNQHSPNALTNQQRRYLSTVLTPDIIYQQLEQNGTTFGCEKARNLLSIWQEVTRPPAEATTLPEQISIAVYDYNALDHCANAAKQILENQGVNVTIHHYSYRELIKLSETNQLTDHLIITNINLDDNRHASAFGCLYHNPILQNAIGEEANHWLVTSLQEMRSHTPLEDYLQALEPIASALINQYWLAPLFHHRQTLRFHDVLNDVALTNWGWPDLRSVWSTD</sequence>
<keyword evidence="5" id="KW-1185">Reference proteome</keyword>
<evidence type="ECO:0000313" key="5">
    <source>
        <dbReference type="Proteomes" id="UP000273252"/>
    </source>
</evidence>
<reference evidence="4 5" key="1">
    <citation type="submission" date="2018-08" db="EMBL/GenBank/DDBJ databases">
        <title>Vibrio isolated from the Eastern China Marginal Seas.</title>
        <authorList>
            <person name="Li Y."/>
        </authorList>
    </citation>
    <scope>NUCLEOTIDE SEQUENCE [LARGE SCALE GENOMIC DNA]</scope>
    <source>
        <strain evidence="4 5">BEI233</strain>
    </source>
</reference>
<comment type="caution">
    <text evidence="4">The sequence shown here is derived from an EMBL/GenBank/DDBJ whole genome shotgun (WGS) entry which is preliminary data.</text>
</comment>
<feature type="domain" description="Transcriptional regulator SgrR N-terminal HTH" evidence="3">
    <location>
        <begin position="6"/>
        <end position="119"/>
    </location>
</feature>
<evidence type="ECO:0000259" key="3">
    <source>
        <dbReference type="Pfam" id="PF12793"/>
    </source>
</evidence>
<dbReference type="Pfam" id="PF00496">
    <property type="entry name" value="SBP_bac_5"/>
    <property type="match status" value="1"/>
</dbReference>
<dbReference type="PANTHER" id="PTHR30290:SF72">
    <property type="entry name" value="HTH-TYPE TRANSCRIPTIONAL REGULATOR SGRR"/>
    <property type="match status" value="1"/>
</dbReference>
<dbReference type="Proteomes" id="UP000273252">
    <property type="component" value="Unassembled WGS sequence"/>
</dbReference>
<dbReference type="Gene3D" id="3.40.190.10">
    <property type="entry name" value="Periplasmic binding protein-like II"/>
    <property type="match status" value="1"/>
</dbReference>
<proteinExistence type="predicted"/>
<dbReference type="InterPro" id="IPR000914">
    <property type="entry name" value="SBP_5_dom"/>
</dbReference>
<dbReference type="GO" id="GO:0015833">
    <property type="term" value="P:peptide transport"/>
    <property type="evidence" value="ECO:0007669"/>
    <property type="project" value="TreeGrafter"/>
</dbReference>
<dbReference type="PANTHER" id="PTHR30290">
    <property type="entry name" value="PERIPLASMIC BINDING COMPONENT OF ABC TRANSPORTER"/>
    <property type="match status" value="1"/>
</dbReference>
<feature type="domain" description="Solute-binding protein family 5" evidence="2">
    <location>
        <begin position="164"/>
        <end position="319"/>
    </location>
</feature>
<dbReference type="GO" id="GO:0003677">
    <property type="term" value="F:DNA binding"/>
    <property type="evidence" value="ECO:0007669"/>
    <property type="project" value="UniProtKB-KW"/>
</dbReference>
<accession>A0A3A6Q559</accession>
<organism evidence="4 5">
    <name type="scientific">Vibrio sinensis</name>
    <dbReference type="NCBI Taxonomy" id="2302434"/>
    <lineage>
        <taxon>Bacteria</taxon>
        <taxon>Pseudomonadati</taxon>
        <taxon>Pseudomonadota</taxon>
        <taxon>Gammaproteobacteria</taxon>
        <taxon>Vibrionales</taxon>
        <taxon>Vibrionaceae</taxon>
        <taxon>Vibrio</taxon>
    </lineage>
</organism>
<dbReference type="AlphaFoldDB" id="A0A3A6Q559"/>
<protein>
    <submittedName>
        <fullName evidence="4">SgrR family transcriptional regulator</fullName>
    </submittedName>
</protein>
<dbReference type="EMBL" id="QVMU01000038">
    <property type="protein sequence ID" value="RJX65198.1"/>
    <property type="molecule type" value="Genomic_DNA"/>
</dbReference>
<dbReference type="InterPro" id="IPR039424">
    <property type="entry name" value="SBP_5"/>
</dbReference>
<evidence type="ECO:0000256" key="1">
    <source>
        <dbReference type="ARBA" id="ARBA00023125"/>
    </source>
</evidence>
<dbReference type="OrthoDB" id="5894719at2"/>
<keyword evidence="1" id="KW-0238">DNA-binding</keyword>
<name>A0A3A6Q559_9VIBR</name>
<evidence type="ECO:0000259" key="2">
    <source>
        <dbReference type="Pfam" id="PF00496"/>
    </source>
</evidence>
<dbReference type="RefSeq" id="WP_120035434.1">
    <property type="nucleotide sequence ID" value="NZ_QVMU01000038.1"/>
</dbReference>
<dbReference type="Pfam" id="PF12793">
    <property type="entry name" value="SgrR_N"/>
    <property type="match status" value="1"/>
</dbReference>
<dbReference type="SUPFAM" id="SSF53850">
    <property type="entry name" value="Periplasmic binding protein-like II"/>
    <property type="match status" value="1"/>
</dbReference>